<evidence type="ECO:0000313" key="8">
    <source>
        <dbReference type="EMBL" id="CAE8675171.1"/>
    </source>
</evidence>
<dbReference type="GO" id="GO:0016787">
    <property type="term" value="F:hydrolase activity"/>
    <property type="evidence" value="ECO:0007669"/>
    <property type="project" value="UniProtKB-KW"/>
</dbReference>
<dbReference type="InterPro" id="IPR002464">
    <property type="entry name" value="DNA/RNA_helicase_DEAH_CS"/>
</dbReference>
<dbReference type="Gene3D" id="3.40.50.300">
    <property type="entry name" value="P-loop containing nucleotide triphosphate hydrolases"/>
    <property type="match status" value="2"/>
</dbReference>
<dbReference type="PROSITE" id="PS00690">
    <property type="entry name" value="DEAH_ATP_HELICASE"/>
    <property type="match status" value="1"/>
</dbReference>
<evidence type="ECO:0000256" key="1">
    <source>
        <dbReference type="ARBA" id="ARBA00022741"/>
    </source>
</evidence>
<evidence type="ECO:0008006" key="10">
    <source>
        <dbReference type="Google" id="ProtNLM"/>
    </source>
</evidence>
<feature type="domain" description="SAP" evidence="5">
    <location>
        <begin position="1011"/>
        <end position="1045"/>
    </location>
</feature>
<keyword evidence="1" id="KW-0547">Nucleotide-binding</keyword>
<keyword evidence="3" id="KW-0347">Helicase</keyword>
<dbReference type="GO" id="GO:0003723">
    <property type="term" value="F:RNA binding"/>
    <property type="evidence" value="ECO:0007669"/>
    <property type="project" value="TreeGrafter"/>
</dbReference>
<dbReference type="AlphaFoldDB" id="A0A813JDE7"/>
<evidence type="ECO:0000259" key="6">
    <source>
        <dbReference type="PROSITE" id="PS51192"/>
    </source>
</evidence>
<dbReference type="InterPro" id="IPR001650">
    <property type="entry name" value="Helicase_C-like"/>
</dbReference>
<dbReference type="CDD" id="cd17917">
    <property type="entry name" value="DEXHc_RHA-like"/>
    <property type="match status" value="1"/>
</dbReference>
<dbReference type="Gene3D" id="1.20.120.1080">
    <property type="match status" value="1"/>
</dbReference>
<keyword evidence="2" id="KW-0378">Hydrolase</keyword>
<name>A0A813JDE7_POLGL</name>
<protein>
    <recommendedName>
        <fullName evidence="10">RNA helicase</fullName>
    </recommendedName>
</protein>
<dbReference type="PROSITE" id="PS50800">
    <property type="entry name" value="SAP"/>
    <property type="match status" value="1"/>
</dbReference>
<proteinExistence type="predicted"/>
<dbReference type="SMART" id="SM00847">
    <property type="entry name" value="HA2"/>
    <property type="match status" value="1"/>
</dbReference>
<dbReference type="PROSITE" id="PS51194">
    <property type="entry name" value="HELICASE_CTER"/>
    <property type="match status" value="1"/>
</dbReference>
<evidence type="ECO:0000259" key="5">
    <source>
        <dbReference type="PROSITE" id="PS50800"/>
    </source>
</evidence>
<dbReference type="InterPro" id="IPR011545">
    <property type="entry name" value="DEAD/DEAH_box_helicase_dom"/>
</dbReference>
<sequence>MLSKRQRGGFLFCALSNCKEDPDADEDAVRPVEPRSWEVVPPEEDYRRQEVVGKLPVERIRHDLNKALEKTQVVVVSGGTGSGKSTQLPQFLVDDWRQGSGGGALGRPPAVIVTQPRRIAAVSIAQRVAWERNEDIGWGVGYSIRGKRLQAEAHDGTMEFVTTGTLLRRVINDPFLQRYSVVVLDEVHERDLMTDFLLILIREVLPRRPDLRVVLMSATLDVGTFARYFKGCAVLEVPSGPRFPVEEVYLDSGFFASFPATSRLLQLEQQGRFDSDLANSAQEDKKVKLVEQINESRQSNAGFEETWREYCDEDLNGKYDPEKHSFSQLLEFMASQGIKAFAGKRRLQNYEDAFNRDDNADPGQAVALELNLLTGSMPYWGSDTNDRSILDVAQTTIMKLVPEMLRAAETAVPGDEVEGVAVKGSLLCFLPGWGEIRYLADSLSKESNMWIVPLHSTLPQEEQQLVFKEAPDGKIKVILATSIAESSVTINDVTVVVDAGLVREMTFDPHRKMSAMDLVWTSQSSAIQRKGRSGRVRNGRVFRLYSRDQFACLPWRSAPEIQRVDLARTCLQAIVLRREPRAFLEAALDPPRIAAVEEAMSELVKLEALQEGNPPLMTPVGEILGRMPMDPRLARAAMMGSIFGLPKLTAMMLVVAGDRTPFNMPLERRKESLAKQRTFCNWSDPFSALRALQQWERASQEYGLSEARRWSNFNYLNQRKVMSLSRASFQLLRDMQFSGLLGETFLEEDQPDCAGDQFDGVGSIFEEDQAVSLEGAGEEAWFASLRDDFDAEFEDEPLLAGLLCSAFPGNLAHFTSRNGKSSWYRTQNLGKALLSKQSVNAAAGAGEDDQADLDEAYQEYADSEPGSRPWVLFGELTVNNGMGSLRNSTVMEPWQVALFGGRDVQLDEHAIMTEDPTSTLQIDRWLDLKGPQKSIQLALGLRQELREAVMWQALAVTQDPVAAAVMQRVRTFFKILRDLITGRDLDELDLDFMRTWQPPEIHERTPDKEELQGKNVVELRAILKELGLKVSGRKHELVQRCVEGLART</sequence>
<dbReference type="EMBL" id="CAJNNW010024995">
    <property type="protein sequence ID" value="CAE8675171.1"/>
    <property type="molecule type" value="Genomic_DNA"/>
</dbReference>
<dbReference type="PANTHER" id="PTHR18934">
    <property type="entry name" value="ATP-DEPENDENT RNA HELICASE"/>
    <property type="match status" value="1"/>
</dbReference>
<keyword evidence="4" id="KW-0067">ATP-binding</keyword>
<accession>A0A813JDE7</accession>
<dbReference type="PANTHER" id="PTHR18934:SF119">
    <property type="entry name" value="ATP-DEPENDENT RNA HELICASE A"/>
    <property type="match status" value="1"/>
</dbReference>
<organism evidence="8 9">
    <name type="scientific">Polarella glacialis</name>
    <name type="common">Dinoflagellate</name>
    <dbReference type="NCBI Taxonomy" id="89957"/>
    <lineage>
        <taxon>Eukaryota</taxon>
        <taxon>Sar</taxon>
        <taxon>Alveolata</taxon>
        <taxon>Dinophyceae</taxon>
        <taxon>Suessiales</taxon>
        <taxon>Suessiaceae</taxon>
        <taxon>Polarella</taxon>
    </lineage>
</organism>
<dbReference type="SUPFAM" id="SSF68906">
    <property type="entry name" value="SAP domain"/>
    <property type="match status" value="1"/>
</dbReference>
<dbReference type="SMART" id="SM00513">
    <property type="entry name" value="SAP"/>
    <property type="match status" value="1"/>
</dbReference>
<dbReference type="SMART" id="SM00487">
    <property type="entry name" value="DEXDc"/>
    <property type="match status" value="1"/>
</dbReference>
<dbReference type="SUPFAM" id="SSF52540">
    <property type="entry name" value="P-loop containing nucleoside triphosphate hydrolases"/>
    <property type="match status" value="1"/>
</dbReference>
<dbReference type="InterPro" id="IPR014001">
    <property type="entry name" value="Helicase_ATP-bd"/>
</dbReference>
<dbReference type="Pfam" id="PF02037">
    <property type="entry name" value="SAP"/>
    <property type="match status" value="1"/>
</dbReference>
<evidence type="ECO:0000256" key="2">
    <source>
        <dbReference type="ARBA" id="ARBA00022801"/>
    </source>
</evidence>
<gene>
    <name evidence="8" type="ORF">PGLA2088_LOCUS19273</name>
</gene>
<dbReference type="Pfam" id="PF00271">
    <property type="entry name" value="Helicase_C"/>
    <property type="match status" value="1"/>
</dbReference>
<evidence type="ECO:0000313" key="9">
    <source>
        <dbReference type="Proteomes" id="UP000626109"/>
    </source>
</evidence>
<evidence type="ECO:0000259" key="7">
    <source>
        <dbReference type="PROSITE" id="PS51194"/>
    </source>
</evidence>
<dbReference type="InterPro" id="IPR027417">
    <property type="entry name" value="P-loop_NTPase"/>
</dbReference>
<dbReference type="InterPro" id="IPR036361">
    <property type="entry name" value="SAP_dom_sf"/>
</dbReference>
<evidence type="ECO:0000256" key="3">
    <source>
        <dbReference type="ARBA" id="ARBA00022806"/>
    </source>
</evidence>
<feature type="domain" description="Helicase ATP-binding" evidence="6">
    <location>
        <begin position="65"/>
        <end position="238"/>
    </location>
</feature>
<feature type="domain" description="Helicase C-terminal" evidence="7">
    <location>
        <begin position="416"/>
        <end position="582"/>
    </location>
</feature>
<dbReference type="GO" id="GO:0004386">
    <property type="term" value="F:helicase activity"/>
    <property type="evidence" value="ECO:0007669"/>
    <property type="project" value="UniProtKB-KW"/>
</dbReference>
<dbReference type="GO" id="GO:0005524">
    <property type="term" value="F:ATP binding"/>
    <property type="evidence" value="ECO:0007669"/>
    <property type="project" value="UniProtKB-KW"/>
</dbReference>
<evidence type="ECO:0000256" key="4">
    <source>
        <dbReference type="ARBA" id="ARBA00022840"/>
    </source>
</evidence>
<dbReference type="SMART" id="SM00490">
    <property type="entry name" value="HELICc"/>
    <property type="match status" value="1"/>
</dbReference>
<dbReference type="PROSITE" id="PS51192">
    <property type="entry name" value="HELICASE_ATP_BIND_1"/>
    <property type="match status" value="1"/>
</dbReference>
<dbReference type="CDD" id="cd18791">
    <property type="entry name" value="SF2_C_RHA"/>
    <property type="match status" value="1"/>
</dbReference>
<comment type="caution">
    <text evidence="8">The sequence shown here is derived from an EMBL/GenBank/DDBJ whole genome shotgun (WGS) entry which is preliminary data.</text>
</comment>
<reference evidence="8" key="1">
    <citation type="submission" date="2021-02" db="EMBL/GenBank/DDBJ databases">
        <authorList>
            <person name="Dougan E. K."/>
            <person name="Rhodes N."/>
            <person name="Thang M."/>
            <person name="Chan C."/>
        </authorList>
    </citation>
    <scope>NUCLEOTIDE SEQUENCE</scope>
</reference>
<dbReference type="InterPro" id="IPR003034">
    <property type="entry name" value="SAP_dom"/>
</dbReference>
<dbReference type="Pfam" id="PF00270">
    <property type="entry name" value="DEAD"/>
    <property type="match status" value="1"/>
</dbReference>
<dbReference type="InterPro" id="IPR007502">
    <property type="entry name" value="Helicase-assoc_dom"/>
</dbReference>
<dbReference type="Proteomes" id="UP000626109">
    <property type="component" value="Unassembled WGS sequence"/>
</dbReference>
<dbReference type="Gene3D" id="1.10.720.30">
    <property type="entry name" value="SAP domain"/>
    <property type="match status" value="1"/>
</dbReference>